<evidence type="ECO:0000313" key="4">
    <source>
        <dbReference type="Proteomes" id="UP000315496"/>
    </source>
</evidence>
<name>A0A4Z1SNV7_GIAMU</name>
<feature type="region of interest" description="Disordered" evidence="1">
    <location>
        <begin position="1"/>
        <end position="20"/>
    </location>
</feature>
<dbReference type="InterPro" id="IPR019327">
    <property type="entry name" value="WKF"/>
</dbReference>
<accession>A0A4Z1SNV7</accession>
<protein>
    <recommendedName>
        <fullName evidence="2">WKF domain-containing protein</fullName>
    </recommendedName>
</protein>
<keyword evidence="4" id="KW-1185">Reference proteome</keyword>
<dbReference type="Pfam" id="PF10180">
    <property type="entry name" value="WKF"/>
    <property type="match status" value="1"/>
</dbReference>
<sequence>MSDNRKSKGSKVDPIPCKEKAPRERRLDEAVQWLLLWDTDKERWTFNKGKQNALTSAWMDSQRLSKSEFACFCRFAAGSESLGYRQRLLAACDGVLDRYHENKTDEVLKRQAKRAHRLRAALIPTLPNASKV</sequence>
<gene>
    <name evidence="3" type="ORF">GMRT_10474</name>
</gene>
<proteinExistence type="predicted"/>
<dbReference type="Proteomes" id="UP000315496">
    <property type="component" value="Chromosome 5"/>
</dbReference>
<dbReference type="AlphaFoldDB" id="A0A4Z1SNV7"/>
<evidence type="ECO:0000256" key="1">
    <source>
        <dbReference type="SAM" id="MobiDB-lite"/>
    </source>
</evidence>
<organism evidence="3 4">
    <name type="scientific">Giardia muris</name>
    <dbReference type="NCBI Taxonomy" id="5742"/>
    <lineage>
        <taxon>Eukaryota</taxon>
        <taxon>Metamonada</taxon>
        <taxon>Diplomonadida</taxon>
        <taxon>Hexamitidae</taxon>
        <taxon>Giardiinae</taxon>
        <taxon>Giardia</taxon>
    </lineage>
</organism>
<dbReference type="EMBL" id="VDLU01000005">
    <property type="protein sequence ID" value="TNJ26535.1"/>
    <property type="molecule type" value="Genomic_DNA"/>
</dbReference>
<dbReference type="OrthoDB" id="10261563at2759"/>
<feature type="domain" description="WKF" evidence="2">
    <location>
        <begin position="32"/>
        <end position="93"/>
    </location>
</feature>
<evidence type="ECO:0000313" key="3">
    <source>
        <dbReference type="EMBL" id="TNJ26535.1"/>
    </source>
</evidence>
<evidence type="ECO:0000259" key="2">
    <source>
        <dbReference type="Pfam" id="PF10180"/>
    </source>
</evidence>
<comment type="caution">
    <text evidence="3">The sequence shown here is derived from an EMBL/GenBank/DDBJ whole genome shotgun (WGS) entry which is preliminary data.</text>
</comment>
<reference evidence="3 4" key="1">
    <citation type="submission" date="2019-05" db="EMBL/GenBank/DDBJ databases">
        <title>The compact genome of Giardia muris reveals important steps in the evolution of intestinal protozoan parasites.</title>
        <authorList>
            <person name="Xu F."/>
            <person name="Jimenez-Gonzalez A."/>
            <person name="Einarsson E."/>
            <person name="Astvaldsson A."/>
            <person name="Peirasmaki D."/>
            <person name="Eckmann L."/>
            <person name="Andersson J.O."/>
            <person name="Svard S.G."/>
            <person name="Jerlstrom-Hultqvist J."/>
        </authorList>
    </citation>
    <scope>NUCLEOTIDE SEQUENCE [LARGE SCALE GENOMIC DNA]</scope>
    <source>
        <strain evidence="3 4">Roberts-Thomson</strain>
    </source>
</reference>
<dbReference type="VEuPathDB" id="GiardiaDB:GMRT_10474"/>